<sequence length="226" mass="25059">MLYVTNSNVTCVAFSCGAALTTIVLLVGNSSYIHAAYFLAAWIALKWKFKYSPTAPYGINECFHVWSFTDSLIASMIMHPYMDKIQTYNKGFSNIMSASSKYRFYPSALLFILLSTLEQSVTFAKCVVTFNVVLRGSIGGDTTTYMLCCIGLGTIITGFFNFSVVVGRVRCQWSFQHVFVLAINANDDCRSTLLMPGIGLLGDPCGIPRSWLPVYIFEISNKICVV</sequence>
<comment type="caution">
    <text evidence="2">The sequence shown here is derived from an EMBL/GenBank/DDBJ whole genome shotgun (WGS) entry which is preliminary data.</text>
</comment>
<keyword evidence="1" id="KW-0472">Membrane</keyword>
<accession>V9EZY1</accession>
<name>V9EZY1_PHYNI</name>
<proteinExistence type="predicted"/>
<keyword evidence="1" id="KW-0812">Transmembrane</keyword>
<feature type="transmembrane region" description="Helical" evidence="1">
    <location>
        <begin position="144"/>
        <end position="166"/>
    </location>
</feature>
<evidence type="ECO:0000313" key="3">
    <source>
        <dbReference type="Proteomes" id="UP000018721"/>
    </source>
</evidence>
<dbReference type="EMBL" id="ANIZ01001855">
    <property type="protein sequence ID" value="ETI44366.1"/>
    <property type="molecule type" value="Genomic_DNA"/>
</dbReference>
<organism evidence="2 3">
    <name type="scientific">Phytophthora nicotianae P1569</name>
    <dbReference type="NCBI Taxonomy" id="1317065"/>
    <lineage>
        <taxon>Eukaryota</taxon>
        <taxon>Sar</taxon>
        <taxon>Stramenopiles</taxon>
        <taxon>Oomycota</taxon>
        <taxon>Peronosporomycetes</taxon>
        <taxon>Peronosporales</taxon>
        <taxon>Peronosporaceae</taxon>
        <taxon>Phytophthora</taxon>
    </lineage>
</organism>
<feature type="transmembrane region" description="Helical" evidence="1">
    <location>
        <begin position="102"/>
        <end position="124"/>
    </location>
</feature>
<evidence type="ECO:0000256" key="1">
    <source>
        <dbReference type="SAM" id="Phobius"/>
    </source>
</evidence>
<reference evidence="2 3" key="1">
    <citation type="submission" date="2013-11" db="EMBL/GenBank/DDBJ databases">
        <title>The Genome Sequence of Phytophthora parasitica P1569.</title>
        <authorList>
            <consortium name="The Broad Institute Genomics Platform"/>
            <person name="Russ C."/>
            <person name="Tyler B."/>
            <person name="Panabieres F."/>
            <person name="Shan W."/>
            <person name="Tripathy S."/>
            <person name="Grunwald N."/>
            <person name="Machado M."/>
            <person name="Johnson C.S."/>
            <person name="Arredondo F."/>
            <person name="Hong C."/>
            <person name="Coffey M."/>
            <person name="Young S.K."/>
            <person name="Zeng Q."/>
            <person name="Gargeya S."/>
            <person name="Fitzgerald M."/>
            <person name="Abouelleil A."/>
            <person name="Alvarado L."/>
            <person name="Chapman S.B."/>
            <person name="Gainer-Dewar J."/>
            <person name="Goldberg J."/>
            <person name="Griggs A."/>
            <person name="Gujja S."/>
            <person name="Hansen M."/>
            <person name="Howarth C."/>
            <person name="Imamovic A."/>
            <person name="Ireland A."/>
            <person name="Larimer J."/>
            <person name="McCowan C."/>
            <person name="Murphy C."/>
            <person name="Pearson M."/>
            <person name="Poon T.W."/>
            <person name="Priest M."/>
            <person name="Roberts A."/>
            <person name="Saif S."/>
            <person name="Shea T."/>
            <person name="Sykes S."/>
            <person name="Wortman J."/>
            <person name="Nusbaum C."/>
            <person name="Birren B."/>
        </authorList>
    </citation>
    <scope>NUCLEOTIDE SEQUENCE [LARGE SCALE GENOMIC DNA]</scope>
    <source>
        <strain evidence="2 3">P1569</strain>
    </source>
</reference>
<gene>
    <name evidence="2" type="ORF">F443_10930</name>
</gene>
<protein>
    <submittedName>
        <fullName evidence="2">Uncharacterized protein</fullName>
    </submittedName>
</protein>
<evidence type="ECO:0000313" key="2">
    <source>
        <dbReference type="EMBL" id="ETI44366.1"/>
    </source>
</evidence>
<dbReference type="AlphaFoldDB" id="V9EZY1"/>
<dbReference type="HOGENOM" id="CLU_1226904_0_0_1"/>
<dbReference type="Proteomes" id="UP000018721">
    <property type="component" value="Unassembled WGS sequence"/>
</dbReference>
<dbReference type="eggNOG" id="KOG0916">
    <property type="taxonomic scope" value="Eukaryota"/>
</dbReference>
<feature type="transmembrane region" description="Helical" evidence="1">
    <location>
        <begin position="12"/>
        <end position="43"/>
    </location>
</feature>
<keyword evidence="1" id="KW-1133">Transmembrane helix</keyword>
<keyword evidence="3" id="KW-1185">Reference proteome</keyword>